<dbReference type="AlphaFoldDB" id="A0A8S3KPJ3"/>
<dbReference type="Proteomes" id="UP000681967">
    <property type="component" value="Unassembled WGS sequence"/>
</dbReference>
<dbReference type="EMBL" id="CAJOBH010263719">
    <property type="protein sequence ID" value="CAF5158666.1"/>
    <property type="molecule type" value="Genomic_DNA"/>
</dbReference>
<dbReference type="EMBL" id="CAJOBI010371318">
    <property type="protein sequence ID" value="CAF5229603.1"/>
    <property type="molecule type" value="Genomic_DNA"/>
</dbReference>
<dbReference type="EMBL" id="CAJOBJ010369612">
    <property type="protein sequence ID" value="CAF5222799.1"/>
    <property type="molecule type" value="Genomic_DNA"/>
</dbReference>
<dbReference type="Gene3D" id="3.40.50.300">
    <property type="entry name" value="P-loop containing nucleotide triphosphate hydrolases"/>
    <property type="match status" value="1"/>
</dbReference>
<gene>
    <name evidence="1" type="ORF">BYL167_LOCUS73996</name>
    <name evidence="2" type="ORF">BYL167_LOCUS76733</name>
    <name evidence="3" type="ORF">GIL414_LOCUS85258</name>
    <name evidence="4" type="ORF">GIL414_LOCUS88539</name>
    <name evidence="5" type="ORF">SMN809_LOCUS86523</name>
    <name evidence="6" type="ORF">SMN809_LOCUS86534</name>
</gene>
<evidence type="ECO:0000313" key="5">
    <source>
        <dbReference type="EMBL" id="CAF5229603.1"/>
    </source>
</evidence>
<proteinExistence type="predicted"/>
<evidence type="ECO:0000313" key="7">
    <source>
        <dbReference type="Proteomes" id="UP000676336"/>
    </source>
</evidence>
<comment type="caution">
    <text evidence="6">The sequence shown here is derived from an EMBL/GenBank/DDBJ whole genome shotgun (WGS) entry which is preliminary data.</text>
</comment>
<evidence type="ECO:0000313" key="4">
    <source>
        <dbReference type="EMBL" id="CAF5229168.1"/>
    </source>
</evidence>
<evidence type="ECO:0000313" key="1">
    <source>
        <dbReference type="EMBL" id="CAF5158666.1"/>
    </source>
</evidence>
<sequence length="62" mass="7083">VFTICVVGQRKNVHIYRLMVKNTIEERISNLQERKLKLAGDVLAGCVDKFSLKLEDIAYLCS</sequence>
<evidence type="ECO:0000313" key="3">
    <source>
        <dbReference type="EMBL" id="CAF5222799.1"/>
    </source>
</evidence>
<dbReference type="EMBL" id="CAJOBJ010386531">
    <property type="protein sequence ID" value="CAF5229168.1"/>
    <property type="molecule type" value="Genomic_DNA"/>
</dbReference>
<dbReference type="Proteomes" id="UP000681720">
    <property type="component" value="Unassembled WGS sequence"/>
</dbReference>
<feature type="non-terminal residue" evidence="6">
    <location>
        <position position="1"/>
    </location>
</feature>
<evidence type="ECO:0000313" key="2">
    <source>
        <dbReference type="EMBL" id="CAF5168833.1"/>
    </source>
</evidence>
<organism evidence="6 7">
    <name type="scientific">Rotaria magnacalcarata</name>
    <dbReference type="NCBI Taxonomy" id="392030"/>
    <lineage>
        <taxon>Eukaryota</taxon>
        <taxon>Metazoa</taxon>
        <taxon>Spiralia</taxon>
        <taxon>Gnathifera</taxon>
        <taxon>Rotifera</taxon>
        <taxon>Eurotatoria</taxon>
        <taxon>Bdelloidea</taxon>
        <taxon>Philodinida</taxon>
        <taxon>Philodinidae</taxon>
        <taxon>Rotaria</taxon>
    </lineage>
</organism>
<reference evidence="6" key="1">
    <citation type="submission" date="2021-02" db="EMBL/GenBank/DDBJ databases">
        <authorList>
            <person name="Nowell W R."/>
        </authorList>
    </citation>
    <scope>NUCLEOTIDE SEQUENCE</scope>
</reference>
<protein>
    <submittedName>
        <fullName evidence="6">Uncharacterized protein</fullName>
    </submittedName>
</protein>
<dbReference type="Proteomes" id="UP000676336">
    <property type="component" value="Unassembled WGS sequence"/>
</dbReference>
<dbReference type="SUPFAM" id="SSF52540">
    <property type="entry name" value="P-loop containing nucleoside triphosphate hydrolases"/>
    <property type="match status" value="1"/>
</dbReference>
<dbReference type="EMBL" id="CAJOBH010277493">
    <property type="protein sequence ID" value="CAF5168833.1"/>
    <property type="molecule type" value="Genomic_DNA"/>
</dbReference>
<dbReference type="InterPro" id="IPR027417">
    <property type="entry name" value="P-loop_NTPase"/>
</dbReference>
<accession>A0A8S3KPJ3</accession>
<evidence type="ECO:0000313" key="6">
    <source>
        <dbReference type="EMBL" id="CAF5229614.1"/>
    </source>
</evidence>
<dbReference type="EMBL" id="CAJOBI010371395">
    <property type="protein sequence ID" value="CAF5229614.1"/>
    <property type="molecule type" value="Genomic_DNA"/>
</dbReference>
<name>A0A8S3KPJ3_9BILA</name>